<evidence type="ECO:0000313" key="3">
    <source>
        <dbReference type="Proteomes" id="UP001317822"/>
    </source>
</evidence>
<feature type="transmembrane region" description="Helical" evidence="1">
    <location>
        <begin position="120"/>
        <end position="140"/>
    </location>
</feature>
<evidence type="ECO:0000256" key="1">
    <source>
        <dbReference type="SAM" id="Phobius"/>
    </source>
</evidence>
<dbReference type="EMBL" id="AP027041">
    <property type="protein sequence ID" value="BDU16399.1"/>
    <property type="molecule type" value="Genomic_DNA"/>
</dbReference>
<name>A0ABM8DCT1_9GAMM</name>
<gene>
    <name evidence="2" type="ORF">LA521A_16000</name>
</gene>
<evidence type="ECO:0000313" key="2">
    <source>
        <dbReference type="EMBL" id="BDU16399.1"/>
    </source>
</evidence>
<keyword evidence="1" id="KW-1133">Transmembrane helix</keyword>
<proteinExistence type="predicted"/>
<keyword evidence="3" id="KW-1185">Reference proteome</keyword>
<reference evidence="2 3" key="1">
    <citation type="journal article" date="2023" name="Int. J. Syst. Evol. Microbiol.">
        <title>Physiological and genomic analyses of cobalamin (vitamin B12)-auxotrophy of Lysobacter auxotrophicus sp. nov., a methionine-auxotrophic chitinolytic bacterium isolated from chitin-treated soil.</title>
        <authorList>
            <person name="Saito A."/>
            <person name="Dohra H."/>
            <person name="Hamada M."/>
            <person name="Moriuchi R."/>
            <person name="Kotsuchibashi Y."/>
            <person name="Mori K."/>
        </authorList>
    </citation>
    <scope>NUCLEOTIDE SEQUENCE [LARGE SCALE GENOMIC DNA]</scope>
    <source>
        <strain evidence="2 3">5-21a</strain>
    </source>
</reference>
<dbReference type="RefSeq" id="WP_281781783.1">
    <property type="nucleotide sequence ID" value="NZ_AP027041.1"/>
</dbReference>
<feature type="transmembrane region" description="Helical" evidence="1">
    <location>
        <begin position="160"/>
        <end position="180"/>
    </location>
</feature>
<keyword evidence="1" id="KW-0472">Membrane</keyword>
<accession>A0ABM8DCT1</accession>
<protein>
    <submittedName>
        <fullName evidence="2">Diguanylate cyclase</fullName>
    </submittedName>
</protein>
<dbReference type="Proteomes" id="UP001317822">
    <property type="component" value="Chromosome"/>
</dbReference>
<organism evidence="2 3">
    <name type="scientific">Lysobacter auxotrophicus</name>
    <dbReference type="NCBI Taxonomy" id="2992573"/>
    <lineage>
        <taxon>Bacteria</taxon>
        <taxon>Pseudomonadati</taxon>
        <taxon>Pseudomonadota</taxon>
        <taxon>Gammaproteobacteria</taxon>
        <taxon>Lysobacterales</taxon>
        <taxon>Lysobacteraceae</taxon>
        <taxon>Lysobacter</taxon>
    </lineage>
</organism>
<sequence>MEAAFATALIATGHDVPARSSLMWGALALYWLWTIAGCLDFACHRATNLPATSGIAESRLHLVQLALCGGGAVLWLVLAPTAGLALLVGFIVVVHAWAGYRDTRAAFLAGRTISPIEQHIHSVLDVAPWIALAATAWLAWRAPQTQWGLTLRETQLSIGIWAAVLLPALVLCVAPALMEFRDALRVANRRRNVGADA</sequence>
<feature type="transmembrane region" description="Helical" evidence="1">
    <location>
        <begin position="28"/>
        <end position="47"/>
    </location>
</feature>
<keyword evidence="1" id="KW-0812">Transmembrane</keyword>